<keyword evidence="2" id="KW-0472">Membrane</keyword>
<dbReference type="PhylomeDB" id="A0A068TVE9"/>
<evidence type="ECO:0000256" key="1">
    <source>
        <dbReference type="SAM" id="MobiDB-lite"/>
    </source>
</evidence>
<keyword evidence="4" id="KW-1185">Reference proteome</keyword>
<feature type="transmembrane region" description="Helical" evidence="2">
    <location>
        <begin position="14"/>
        <end position="32"/>
    </location>
</feature>
<dbReference type="PANTHER" id="PTHR34277">
    <property type="entry name" value="CLAVATA3/ESR (CLE)-RELATED PROTEIN 26"/>
    <property type="match status" value="1"/>
</dbReference>
<sequence length="97" mass="11003">MNCGRSGRWCSEVLFRRLVLVGLIWFLWVGILENEAATLNSEVAGGSWKHMELIGKRLLNAHKHLEINFVSKRRVPNGPDPIHNRRAGNSHRPPGRA</sequence>
<dbReference type="InParanoid" id="A0A068TVE9"/>
<accession>A0A068TVE9</accession>
<keyword evidence="2" id="KW-0812">Transmembrane</keyword>
<evidence type="ECO:0008006" key="5">
    <source>
        <dbReference type="Google" id="ProtNLM"/>
    </source>
</evidence>
<protein>
    <recommendedName>
        <fullName evidence="5">CLAVATA3/ESR (CLE)-related protein 25</fullName>
    </recommendedName>
</protein>
<dbReference type="Gramene" id="CDP00245">
    <property type="protein sequence ID" value="CDP00245"/>
    <property type="gene ID" value="GSCOC_T00032127001"/>
</dbReference>
<evidence type="ECO:0000313" key="4">
    <source>
        <dbReference type="Proteomes" id="UP000295252"/>
    </source>
</evidence>
<organism evidence="3 4">
    <name type="scientific">Coffea canephora</name>
    <name type="common">Robusta coffee</name>
    <dbReference type="NCBI Taxonomy" id="49390"/>
    <lineage>
        <taxon>Eukaryota</taxon>
        <taxon>Viridiplantae</taxon>
        <taxon>Streptophyta</taxon>
        <taxon>Embryophyta</taxon>
        <taxon>Tracheophyta</taxon>
        <taxon>Spermatophyta</taxon>
        <taxon>Magnoliopsida</taxon>
        <taxon>eudicotyledons</taxon>
        <taxon>Gunneridae</taxon>
        <taxon>Pentapetalae</taxon>
        <taxon>asterids</taxon>
        <taxon>lamiids</taxon>
        <taxon>Gentianales</taxon>
        <taxon>Rubiaceae</taxon>
        <taxon>Ixoroideae</taxon>
        <taxon>Gardenieae complex</taxon>
        <taxon>Bertiereae - Coffeeae clade</taxon>
        <taxon>Coffeeae</taxon>
        <taxon>Coffea</taxon>
    </lineage>
</organism>
<evidence type="ECO:0000313" key="3">
    <source>
        <dbReference type="EMBL" id="CDP00245.1"/>
    </source>
</evidence>
<reference evidence="4" key="1">
    <citation type="journal article" date="2014" name="Science">
        <title>The coffee genome provides insight into the convergent evolution of caffeine biosynthesis.</title>
        <authorList>
            <person name="Denoeud F."/>
            <person name="Carretero-Paulet L."/>
            <person name="Dereeper A."/>
            <person name="Droc G."/>
            <person name="Guyot R."/>
            <person name="Pietrella M."/>
            <person name="Zheng C."/>
            <person name="Alberti A."/>
            <person name="Anthony F."/>
            <person name="Aprea G."/>
            <person name="Aury J.M."/>
            <person name="Bento P."/>
            <person name="Bernard M."/>
            <person name="Bocs S."/>
            <person name="Campa C."/>
            <person name="Cenci A."/>
            <person name="Combes M.C."/>
            <person name="Crouzillat D."/>
            <person name="Da Silva C."/>
            <person name="Daddiego L."/>
            <person name="De Bellis F."/>
            <person name="Dussert S."/>
            <person name="Garsmeur O."/>
            <person name="Gayraud T."/>
            <person name="Guignon V."/>
            <person name="Jahn K."/>
            <person name="Jamilloux V."/>
            <person name="Joet T."/>
            <person name="Labadie K."/>
            <person name="Lan T."/>
            <person name="Leclercq J."/>
            <person name="Lepelley M."/>
            <person name="Leroy T."/>
            <person name="Li L.T."/>
            <person name="Librado P."/>
            <person name="Lopez L."/>
            <person name="Munoz A."/>
            <person name="Noel B."/>
            <person name="Pallavicini A."/>
            <person name="Perrotta G."/>
            <person name="Poncet V."/>
            <person name="Pot D."/>
            <person name="Priyono X."/>
            <person name="Rigoreau M."/>
            <person name="Rouard M."/>
            <person name="Rozas J."/>
            <person name="Tranchant-Dubreuil C."/>
            <person name="VanBuren R."/>
            <person name="Zhang Q."/>
            <person name="Andrade A.C."/>
            <person name="Argout X."/>
            <person name="Bertrand B."/>
            <person name="de Kochko A."/>
            <person name="Graziosi G."/>
            <person name="Henry R.J."/>
            <person name="Jayarama X."/>
            <person name="Ming R."/>
            <person name="Nagai C."/>
            <person name="Rounsley S."/>
            <person name="Sankoff D."/>
            <person name="Giuliano G."/>
            <person name="Albert V.A."/>
            <person name="Wincker P."/>
            <person name="Lashermes P."/>
        </authorList>
    </citation>
    <scope>NUCLEOTIDE SEQUENCE [LARGE SCALE GENOMIC DNA]</scope>
    <source>
        <strain evidence="4">cv. DH200-94</strain>
    </source>
</reference>
<dbReference type="PANTHER" id="PTHR34277:SF2">
    <property type="entry name" value="CLAVATA3_ESR (CLE)-RELATED PROTEIN 26"/>
    <property type="match status" value="1"/>
</dbReference>
<dbReference type="AlphaFoldDB" id="A0A068TVE9"/>
<keyword evidence="2" id="KW-1133">Transmembrane helix</keyword>
<dbReference type="FunCoup" id="A0A068TVE9">
    <property type="interactions" value="409"/>
</dbReference>
<feature type="region of interest" description="Disordered" evidence="1">
    <location>
        <begin position="72"/>
        <end position="97"/>
    </location>
</feature>
<dbReference type="Proteomes" id="UP000295252">
    <property type="component" value="Chromosome III"/>
</dbReference>
<dbReference type="OrthoDB" id="1910203at2759"/>
<feature type="compositionally biased region" description="Basic residues" evidence="1">
    <location>
        <begin position="84"/>
        <end position="97"/>
    </location>
</feature>
<proteinExistence type="predicted"/>
<gene>
    <name evidence="3" type="ORF">GSCOC_T00032127001</name>
</gene>
<name>A0A068TVE9_COFCA</name>
<dbReference type="OMA" id="HASHIHF"/>
<evidence type="ECO:0000256" key="2">
    <source>
        <dbReference type="SAM" id="Phobius"/>
    </source>
</evidence>
<dbReference type="InterPro" id="IPR039316">
    <property type="entry name" value="CLE25/26"/>
</dbReference>
<dbReference type="EMBL" id="HG739089">
    <property type="protein sequence ID" value="CDP00245.1"/>
    <property type="molecule type" value="Genomic_DNA"/>
</dbReference>